<sequence>MIGMMMMLAMIFLFSSEGNWRTTMIRIKPSASVHCCFFFFILPANQMENYPLLGRKCETVRTERMDIILLLFLKEYLPSSY</sequence>
<feature type="signal peptide" evidence="1">
    <location>
        <begin position="1"/>
        <end position="18"/>
    </location>
</feature>
<proteinExistence type="evidence at transcript level"/>
<dbReference type="EMBL" id="BT137914">
    <property type="protein sequence ID" value="AFK37709.1"/>
    <property type="molecule type" value="mRNA"/>
</dbReference>
<evidence type="ECO:0000256" key="1">
    <source>
        <dbReference type="SAM" id="SignalP"/>
    </source>
</evidence>
<dbReference type="AlphaFoldDB" id="I3SBR7"/>
<protein>
    <recommendedName>
        <fullName evidence="3">Secreted protein</fullName>
    </recommendedName>
</protein>
<organism evidence="2">
    <name type="scientific">Lotus japonicus</name>
    <name type="common">Lotus corniculatus var. japonicus</name>
    <dbReference type="NCBI Taxonomy" id="34305"/>
    <lineage>
        <taxon>Eukaryota</taxon>
        <taxon>Viridiplantae</taxon>
        <taxon>Streptophyta</taxon>
        <taxon>Embryophyta</taxon>
        <taxon>Tracheophyta</taxon>
        <taxon>Spermatophyta</taxon>
        <taxon>Magnoliopsida</taxon>
        <taxon>eudicotyledons</taxon>
        <taxon>Gunneridae</taxon>
        <taxon>Pentapetalae</taxon>
        <taxon>rosids</taxon>
        <taxon>fabids</taxon>
        <taxon>Fabales</taxon>
        <taxon>Fabaceae</taxon>
        <taxon>Papilionoideae</taxon>
        <taxon>50 kb inversion clade</taxon>
        <taxon>NPAAA clade</taxon>
        <taxon>Hologalegina</taxon>
        <taxon>robinioid clade</taxon>
        <taxon>Loteae</taxon>
        <taxon>Lotus</taxon>
    </lineage>
</organism>
<feature type="chain" id="PRO_5003678633" description="Secreted protein" evidence="1">
    <location>
        <begin position="19"/>
        <end position="81"/>
    </location>
</feature>
<evidence type="ECO:0000313" key="2">
    <source>
        <dbReference type="EMBL" id="AFK37709.1"/>
    </source>
</evidence>
<reference evidence="2" key="1">
    <citation type="submission" date="2012-05" db="EMBL/GenBank/DDBJ databases">
        <authorList>
            <person name="Krishnakumar V."/>
            <person name="Cheung F."/>
            <person name="Xiao Y."/>
            <person name="Chan A."/>
            <person name="Moskal W.A."/>
            <person name="Town C.D."/>
        </authorList>
    </citation>
    <scope>NUCLEOTIDE SEQUENCE</scope>
</reference>
<keyword evidence="1" id="KW-0732">Signal</keyword>
<name>I3SBR7_LOTJA</name>
<evidence type="ECO:0008006" key="3">
    <source>
        <dbReference type="Google" id="ProtNLM"/>
    </source>
</evidence>
<accession>I3SBR7</accession>